<organism evidence="2 3">
    <name type="scientific">Pleuronectes platessa</name>
    <name type="common">European plaice</name>
    <dbReference type="NCBI Taxonomy" id="8262"/>
    <lineage>
        <taxon>Eukaryota</taxon>
        <taxon>Metazoa</taxon>
        <taxon>Chordata</taxon>
        <taxon>Craniata</taxon>
        <taxon>Vertebrata</taxon>
        <taxon>Euteleostomi</taxon>
        <taxon>Actinopterygii</taxon>
        <taxon>Neopterygii</taxon>
        <taxon>Teleostei</taxon>
        <taxon>Neoteleostei</taxon>
        <taxon>Acanthomorphata</taxon>
        <taxon>Carangaria</taxon>
        <taxon>Pleuronectiformes</taxon>
        <taxon>Pleuronectoidei</taxon>
        <taxon>Pleuronectidae</taxon>
        <taxon>Pleuronectes</taxon>
    </lineage>
</organism>
<sequence>MHREENQRINWKQERKERRGGFIERKSKITTGNKRERKGEERRMQGELKQRNNWKQERKEGRGGCMGSRSRGAIGNERKRESGKEDGCGEEAKIGIERRKEKKRKN</sequence>
<feature type="region of interest" description="Disordered" evidence="1">
    <location>
        <begin position="1"/>
        <end position="106"/>
    </location>
</feature>
<accession>A0A9N7VD42</accession>
<protein>
    <submittedName>
        <fullName evidence="2">Uncharacterized protein</fullName>
    </submittedName>
</protein>
<evidence type="ECO:0000256" key="1">
    <source>
        <dbReference type="SAM" id="MobiDB-lite"/>
    </source>
</evidence>
<feature type="compositionally biased region" description="Basic and acidic residues" evidence="1">
    <location>
        <begin position="76"/>
        <end position="99"/>
    </location>
</feature>
<dbReference type="Proteomes" id="UP001153269">
    <property type="component" value="Unassembled WGS sequence"/>
</dbReference>
<comment type="caution">
    <text evidence="2">The sequence shown here is derived from an EMBL/GenBank/DDBJ whole genome shotgun (WGS) entry which is preliminary data.</text>
</comment>
<reference evidence="2" key="1">
    <citation type="submission" date="2020-03" db="EMBL/GenBank/DDBJ databases">
        <authorList>
            <person name="Weist P."/>
        </authorList>
    </citation>
    <scope>NUCLEOTIDE SEQUENCE</scope>
</reference>
<name>A0A9N7VD42_PLEPL</name>
<keyword evidence="3" id="KW-1185">Reference proteome</keyword>
<feature type="compositionally biased region" description="Basic and acidic residues" evidence="1">
    <location>
        <begin position="1"/>
        <end position="62"/>
    </location>
</feature>
<gene>
    <name evidence="2" type="ORF">PLEPLA_LOCUS34941</name>
</gene>
<evidence type="ECO:0000313" key="3">
    <source>
        <dbReference type="Proteomes" id="UP001153269"/>
    </source>
</evidence>
<dbReference type="AlphaFoldDB" id="A0A9N7VD42"/>
<evidence type="ECO:0000313" key="2">
    <source>
        <dbReference type="EMBL" id="CAB1447247.1"/>
    </source>
</evidence>
<proteinExistence type="predicted"/>
<dbReference type="EMBL" id="CADEAL010003940">
    <property type="protein sequence ID" value="CAB1447247.1"/>
    <property type="molecule type" value="Genomic_DNA"/>
</dbReference>